<dbReference type="OrthoDB" id="10259681at2759"/>
<organism evidence="3 4">
    <name type="scientific">Magnaporthiopsis poae (strain ATCC 64411 / 73-15)</name>
    <name type="common">Kentucky bluegrass fungus</name>
    <name type="synonym">Magnaporthe poae</name>
    <dbReference type="NCBI Taxonomy" id="644358"/>
    <lineage>
        <taxon>Eukaryota</taxon>
        <taxon>Fungi</taxon>
        <taxon>Dikarya</taxon>
        <taxon>Ascomycota</taxon>
        <taxon>Pezizomycotina</taxon>
        <taxon>Sordariomycetes</taxon>
        <taxon>Sordariomycetidae</taxon>
        <taxon>Magnaporthales</taxon>
        <taxon>Magnaporthaceae</taxon>
        <taxon>Magnaporthiopsis</taxon>
    </lineage>
</organism>
<protein>
    <submittedName>
        <fullName evidence="2">30S ribosomal protein S6</fullName>
    </submittedName>
</protein>
<sequence length="107" mass="11912">MLYELIGIIRPGRPQEVKEIVLTAGQTILRGGGVIRDIANWGVFMLPRSATRSQIRHHEGHYFVMRYDAGVAAQRTLREALRLELYATRTVTQGLAPGQSSIGHSDL</sequence>
<dbReference type="InterPro" id="IPR000529">
    <property type="entry name" value="Ribosomal_bS6"/>
</dbReference>
<reference evidence="2" key="3">
    <citation type="submission" date="2011-03" db="EMBL/GenBank/DDBJ databases">
        <title>Annotation of Magnaporthe poae ATCC 64411.</title>
        <authorList>
            <person name="Ma L.-J."/>
            <person name="Dead R."/>
            <person name="Young S.K."/>
            <person name="Zeng Q."/>
            <person name="Gargeya S."/>
            <person name="Fitzgerald M."/>
            <person name="Haas B."/>
            <person name="Abouelleil A."/>
            <person name="Alvarado L."/>
            <person name="Arachchi H.M."/>
            <person name="Berlin A."/>
            <person name="Brown A."/>
            <person name="Chapman S.B."/>
            <person name="Chen Z."/>
            <person name="Dunbar C."/>
            <person name="Freedman E."/>
            <person name="Gearin G."/>
            <person name="Gellesch M."/>
            <person name="Goldberg J."/>
            <person name="Griggs A."/>
            <person name="Gujja S."/>
            <person name="Heiman D."/>
            <person name="Howarth C."/>
            <person name="Larson L."/>
            <person name="Lui A."/>
            <person name="MacDonald P.J.P."/>
            <person name="Mehta T."/>
            <person name="Montmayeur A."/>
            <person name="Murphy C."/>
            <person name="Neiman D."/>
            <person name="Pearson M."/>
            <person name="Priest M."/>
            <person name="Roberts A."/>
            <person name="Saif S."/>
            <person name="Shea T."/>
            <person name="Shenoy N."/>
            <person name="Sisk P."/>
            <person name="Stolte C."/>
            <person name="Sykes S."/>
            <person name="Yandava C."/>
            <person name="Wortman J."/>
            <person name="Nusbaum C."/>
            <person name="Birren B."/>
        </authorList>
    </citation>
    <scope>NUCLEOTIDE SEQUENCE</scope>
    <source>
        <strain evidence="2">ATCC 64411</strain>
    </source>
</reference>
<dbReference type="SUPFAM" id="SSF54995">
    <property type="entry name" value="Ribosomal protein S6"/>
    <property type="match status" value="1"/>
</dbReference>
<dbReference type="InterPro" id="IPR014717">
    <property type="entry name" value="Transl_elong_EF1B/ribsomal_bS6"/>
</dbReference>
<keyword evidence="2" id="KW-0687">Ribonucleoprotein</keyword>
<dbReference type="Proteomes" id="UP000011715">
    <property type="component" value="Unassembled WGS sequence"/>
</dbReference>
<dbReference type="eggNOG" id="KOG4708">
    <property type="taxonomic scope" value="Eukaryota"/>
</dbReference>
<evidence type="ECO:0000313" key="2">
    <source>
        <dbReference type="EMBL" id="KLU92692.1"/>
    </source>
</evidence>
<dbReference type="EnsemblFungi" id="MAPG_11679T0">
    <property type="protein sequence ID" value="MAPG_11679T0"/>
    <property type="gene ID" value="MAPG_11679"/>
</dbReference>
<keyword evidence="2" id="KW-0689">Ribosomal protein</keyword>
<dbReference type="Pfam" id="PF01250">
    <property type="entry name" value="Ribosomal_S6"/>
    <property type="match status" value="1"/>
</dbReference>
<keyword evidence="4" id="KW-1185">Reference proteome</keyword>
<dbReference type="EMBL" id="ADBL01002882">
    <property type="status" value="NOT_ANNOTATED_CDS"/>
    <property type="molecule type" value="Genomic_DNA"/>
</dbReference>
<proteinExistence type="inferred from homology"/>
<reference evidence="2" key="2">
    <citation type="submission" date="2010-05" db="EMBL/GenBank/DDBJ databases">
        <title>The Genome Sequence of Magnaporthe poae strain ATCC 64411.</title>
        <authorList>
            <consortium name="The Broad Institute Genome Sequencing Platform"/>
            <consortium name="Broad Institute Genome Sequencing Center for Infectious Disease"/>
            <person name="Ma L.-J."/>
            <person name="Dead R."/>
            <person name="Young S."/>
            <person name="Zeng Q."/>
            <person name="Koehrsen M."/>
            <person name="Alvarado L."/>
            <person name="Berlin A."/>
            <person name="Chapman S.B."/>
            <person name="Chen Z."/>
            <person name="Freedman E."/>
            <person name="Gellesch M."/>
            <person name="Goldberg J."/>
            <person name="Griggs A."/>
            <person name="Gujja S."/>
            <person name="Heilman E.R."/>
            <person name="Heiman D."/>
            <person name="Hepburn T."/>
            <person name="Howarth C."/>
            <person name="Jen D."/>
            <person name="Larson L."/>
            <person name="Mehta T."/>
            <person name="Neiman D."/>
            <person name="Pearson M."/>
            <person name="Roberts A."/>
            <person name="Saif S."/>
            <person name="Shea T."/>
            <person name="Shenoy N."/>
            <person name="Sisk P."/>
            <person name="Stolte C."/>
            <person name="Sykes S."/>
            <person name="Walk T."/>
            <person name="White J."/>
            <person name="Yandava C."/>
            <person name="Haas B."/>
            <person name="Nusbaum C."/>
            <person name="Birren B."/>
        </authorList>
    </citation>
    <scope>NUCLEOTIDE SEQUENCE</scope>
    <source>
        <strain evidence="2">ATCC 64411</strain>
    </source>
</reference>
<dbReference type="GO" id="GO:0070181">
    <property type="term" value="F:small ribosomal subunit rRNA binding"/>
    <property type="evidence" value="ECO:0007669"/>
    <property type="project" value="TreeGrafter"/>
</dbReference>
<dbReference type="PANTHER" id="PTHR21011">
    <property type="entry name" value="MITOCHONDRIAL 28S RIBOSOMAL PROTEIN S6"/>
    <property type="match status" value="1"/>
</dbReference>
<dbReference type="AlphaFoldDB" id="A0A0C4EFW9"/>
<dbReference type="Gene3D" id="3.30.70.60">
    <property type="match status" value="1"/>
</dbReference>
<dbReference type="OMA" id="RGVQYWG"/>
<gene>
    <name evidence="2" type="ORF">MAPG_11679</name>
</gene>
<dbReference type="STRING" id="644358.A0A0C4EFW9"/>
<reference evidence="3" key="5">
    <citation type="submission" date="2015-06" db="UniProtKB">
        <authorList>
            <consortium name="EnsemblFungi"/>
        </authorList>
    </citation>
    <scope>IDENTIFICATION</scope>
    <source>
        <strain evidence="3">ATCC 64411</strain>
    </source>
</reference>
<dbReference type="InterPro" id="IPR035980">
    <property type="entry name" value="Ribosomal_bS6_sf"/>
</dbReference>
<evidence type="ECO:0000313" key="4">
    <source>
        <dbReference type="Proteomes" id="UP000011715"/>
    </source>
</evidence>
<dbReference type="PANTHER" id="PTHR21011:SF1">
    <property type="entry name" value="SMALL RIBOSOMAL SUBUNIT PROTEIN BS6M"/>
    <property type="match status" value="1"/>
</dbReference>
<accession>A0A0C4EFW9</accession>
<comment type="similarity">
    <text evidence="1">Belongs to the bacterial ribosomal protein bS6 family.</text>
</comment>
<reference evidence="4" key="1">
    <citation type="submission" date="2010-05" db="EMBL/GenBank/DDBJ databases">
        <title>The genome sequence of Magnaporthe poae strain ATCC 64411.</title>
        <authorList>
            <person name="Ma L.-J."/>
            <person name="Dead R."/>
            <person name="Young S."/>
            <person name="Zeng Q."/>
            <person name="Koehrsen M."/>
            <person name="Alvarado L."/>
            <person name="Berlin A."/>
            <person name="Chapman S.B."/>
            <person name="Chen Z."/>
            <person name="Freedman E."/>
            <person name="Gellesch M."/>
            <person name="Goldberg J."/>
            <person name="Griggs A."/>
            <person name="Gujja S."/>
            <person name="Heilman E.R."/>
            <person name="Heiman D."/>
            <person name="Hepburn T."/>
            <person name="Howarth C."/>
            <person name="Jen D."/>
            <person name="Larson L."/>
            <person name="Mehta T."/>
            <person name="Neiman D."/>
            <person name="Pearson M."/>
            <person name="Roberts A."/>
            <person name="Saif S."/>
            <person name="Shea T."/>
            <person name="Shenoy N."/>
            <person name="Sisk P."/>
            <person name="Stolte C."/>
            <person name="Sykes S."/>
            <person name="Walk T."/>
            <person name="White J."/>
            <person name="Yandava C."/>
            <person name="Haas B."/>
            <person name="Nusbaum C."/>
            <person name="Birren B."/>
        </authorList>
    </citation>
    <scope>NUCLEOTIDE SEQUENCE [LARGE SCALE GENOMIC DNA]</scope>
    <source>
        <strain evidence="4">ATCC 64411 / 73-15</strain>
    </source>
</reference>
<evidence type="ECO:0000313" key="3">
    <source>
        <dbReference type="EnsemblFungi" id="MAPG_11679T0"/>
    </source>
</evidence>
<name>A0A0C4EFW9_MAGP6</name>
<dbReference type="VEuPathDB" id="FungiDB:MAPG_11679"/>
<dbReference type="GO" id="GO:0005763">
    <property type="term" value="C:mitochondrial small ribosomal subunit"/>
    <property type="evidence" value="ECO:0007669"/>
    <property type="project" value="TreeGrafter"/>
</dbReference>
<evidence type="ECO:0000256" key="1">
    <source>
        <dbReference type="ARBA" id="ARBA00009512"/>
    </source>
</evidence>
<dbReference type="GO" id="GO:0006412">
    <property type="term" value="P:translation"/>
    <property type="evidence" value="ECO:0007669"/>
    <property type="project" value="InterPro"/>
</dbReference>
<dbReference type="GO" id="GO:0003735">
    <property type="term" value="F:structural constituent of ribosome"/>
    <property type="evidence" value="ECO:0007669"/>
    <property type="project" value="InterPro"/>
</dbReference>
<dbReference type="EMBL" id="GL876984">
    <property type="protein sequence ID" value="KLU92692.1"/>
    <property type="molecule type" value="Genomic_DNA"/>
</dbReference>
<dbReference type="CDD" id="cd15465">
    <property type="entry name" value="bS6_mito"/>
    <property type="match status" value="1"/>
</dbReference>
<reference evidence="3" key="4">
    <citation type="journal article" date="2015" name="G3 (Bethesda)">
        <title>Genome sequences of three phytopathogenic species of the Magnaporthaceae family of fungi.</title>
        <authorList>
            <person name="Okagaki L.H."/>
            <person name="Nunes C.C."/>
            <person name="Sailsbery J."/>
            <person name="Clay B."/>
            <person name="Brown D."/>
            <person name="John T."/>
            <person name="Oh Y."/>
            <person name="Young N."/>
            <person name="Fitzgerald M."/>
            <person name="Haas B.J."/>
            <person name="Zeng Q."/>
            <person name="Young S."/>
            <person name="Adiconis X."/>
            <person name="Fan L."/>
            <person name="Levin J.Z."/>
            <person name="Mitchell T.K."/>
            <person name="Okubara P.A."/>
            <person name="Farman M.L."/>
            <person name="Kohn L.M."/>
            <person name="Birren B."/>
            <person name="Ma L.-J."/>
            <person name="Dean R.A."/>
        </authorList>
    </citation>
    <scope>NUCLEOTIDE SEQUENCE</scope>
    <source>
        <strain evidence="3">ATCC 64411 / 73-15</strain>
    </source>
</reference>